<sequence>MSSPDAQPTPAEIEERERLAEVKSRLQRALGALDSYAREIQELKEYLWDSRGDMDHAEKVAAREQVQQSVRTGELTPFVQDG</sequence>
<proteinExistence type="predicted"/>
<dbReference type="EMBL" id="FMUN01000006">
    <property type="protein sequence ID" value="SCY46188.1"/>
    <property type="molecule type" value="Genomic_DNA"/>
</dbReference>
<dbReference type="STRING" id="381306.AN478_06045"/>
<organism evidence="2 3">
    <name type="scientific">Thiohalorhabdus denitrificans</name>
    <dbReference type="NCBI Taxonomy" id="381306"/>
    <lineage>
        <taxon>Bacteria</taxon>
        <taxon>Pseudomonadati</taxon>
        <taxon>Pseudomonadota</taxon>
        <taxon>Gammaproteobacteria</taxon>
        <taxon>Thiohalorhabdales</taxon>
        <taxon>Thiohalorhabdaceae</taxon>
        <taxon>Thiohalorhabdus</taxon>
    </lineage>
</organism>
<keyword evidence="1" id="KW-0175">Coiled coil</keyword>
<feature type="coiled-coil region" evidence="1">
    <location>
        <begin position="19"/>
        <end position="46"/>
    </location>
</feature>
<name>A0A0P9CVM9_9GAMM</name>
<accession>A0A0P9CVM9</accession>
<dbReference type="AlphaFoldDB" id="A0A0P9CVM9"/>
<evidence type="ECO:0000256" key="1">
    <source>
        <dbReference type="SAM" id="Coils"/>
    </source>
</evidence>
<keyword evidence="3" id="KW-1185">Reference proteome</keyword>
<dbReference type="OrthoDB" id="7066673at2"/>
<dbReference type="RefSeq" id="WP_054965712.1">
    <property type="nucleotide sequence ID" value="NZ_FMUN01000006.1"/>
</dbReference>
<evidence type="ECO:0000313" key="2">
    <source>
        <dbReference type="EMBL" id="SCY46188.1"/>
    </source>
</evidence>
<gene>
    <name evidence="2" type="ORF">SAMN05661077_2168</name>
</gene>
<protein>
    <submittedName>
        <fullName evidence="2">Uncharacterized protein</fullName>
    </submittedName>
</protein>
<dbReference type="Proteomes" id="UP000183104">
    <property type="component" value="Unassembled WGS sequence"/>
</dbReference>
<evidence type="ECO:0000313" key="3">
    <source>
        <dbReference type="Proteomes" id="UP000183104"/>
    </source>
</evidence>
<reference evidence="3" key="1">
    <citation type="submission" date="2016-10" db="EMBL/GenBank/DDBJ databases">
        <authorList>
            <person name="Varghese N."/>
        </authorList>
    </citation>
    <scope>NUCLEOTIDE SEQUENCE [LARGE SCALE GENOMIC DNA]</scope>
    <source>
        <strain evidence="3">HL 19</strain>
    </source>
</reference>